<dbReference type="OrthoDB" id="372847at2157"/>
<gene>
    <name evidence="1" type="ORF">MY1_0685</name>
</gene>
<dbReference type="EMBL" id="AFPU01000001">
    <property type="protein sequence ID" value="EGP93448.1"/>
    <property type="molecule type" value="Genomic_DNA"/>
</dbReference>
<keyword evidence="2" id="KW-1185">Reference proteome</keyword>
<dbReference type="RefSeq" id="WP_007550203.1">
    <property type="nucleotide sequence ID" value="NZ_AFPU01000001.1"/>
</dbReference>
<organism evidence="1 2">
    <name type="scientific">Nitrosarchaeum koreense MY1</name>
    <dbReference type="NCBI Taxonomy" id="1001994"/>
    <lineage>
        <taxon>Archaea</taxon>
        <taxon>Nitrososphaerota</taxon>
        <taxon>Nitrososphaeria</taxon>
        <taxon>Nitrosopumilales</taxon>
        <taxon>Nitrosopumilaceae</taxon>
        <taxon>Nitrosarchaeum</taxon>
    </lineage>
</organism>
<evidence type="ECO:0000313" key="1">
    <source>
        <dbReference type="EMBL" id="EGP93448.1"/>
    </source>
</evidence>
<dbReference type="Proteomes" id="UP000004440">
    <property type="component" value="Unassembled WGS sequence"/>
</dbReference>
<name>F9CVZ6_9ARCH</name>
<dbReference type="STRING" id="1001994.MY1_0685"/>
<protein>
    <submittedName>
        <fullName evidence="1">Uncharacterized protein</fullName>
    </submittedName>
</protein>
<reference evidence="1 2" key="1">
    <citation type="journal article" date="2011" name="J. Bacteriol.">
        <title>Genome Sequence of an Ammonia-Oxidizing Soil Archaeon, "Candidatus Nitrosoarchaeum koreensis" MY1.</title>
        <authorList>
            <person name="Kim B.K."/>
            <person name="Jung M.Y."/>
            <person name="Yu D.S."/>
            <person name="Park S.J."/>
            <person name="Oh T.K."/>
            <person name="Rhee S.K."/>
            <person name="Kim J.F."/>
        </authorList>
    </citation>
    <scope>NUCLEOTIDE SEQUENCE [LARGE SCALE GENOMIC DNA]</scope>
    <source>
        <strain evidence="1 2">MY1</strain>
    </source>
</reference>
<accession>F9CVZ6</accession>
<dbReference type="AlphaFoldDB" id="F9CVZ6"/>
<evidence type="ECO:0000313" key="2">
    <source>
        <dbReference type="Proteomes" id="UP000004440"/>
    </source>
</evidence>
<proteinExistence type="predicted"/>
<comment type="caution">
    <text evidence="1">The sequence shown here is derived from an EMBL/GenBank/DDBJ whole genome shotgun (WGS) entry which is preliminary data.</text>
</comment>
<sequence>MPQLQITAETMTRMKTITGISHVRDGDFMVNELIDILEQKIRERQ</sequence>
<dbReference type="GeneID" id="56062916"/>